<dbReference type="GO" id="GO:0006261">
    <property type="term" value="P:DNA-templated DNA replication"/>
    <property type="evidence" value="ECO:0007669"/>
    <property type="project" value="TreeGrafter"/>
</dbReference>
<dbReference type="Pfam" id="PF13177">
    <property type="entry name" value="DNA_pol3_delta2"/>
    <property type="match status" value="1"/>
</dbReference>
<gene>
    <name evidence="1" type="ORF">A3C16_03670</name>
</gene>
<evidence type="ECO:0000313" key="2">
    <source>
        <dbReference type="Proteomes" id="UP000177811"/>
    </source>
</evidence>
<dbReference type="InterPro" id="IPR050238">
    <property type="entry name" value="DNA_Rep/Repair_Clamp_Loader"/>
</dbReference>
<organism evidence="1 2">
    <name type="scientific">Candidatus Sungbacteria bacterium RIFCSPHIGHO2_02_FULL_51_29</name>
    <dbReference type="NCBI Taxonomy" id="1802273"/>
    <lineage>
        <taxon>Bacteria</taxon>
        <taxon>Candidatus Sungiibacteriota</taxon>
    </lineage>
</organism>
<dbReference type="InterPro" id="IPR027417">
    <property type="entry name" value="P-loop_NTPase"/>
</dbReference>
<comment type="caution">
    <text evidence="1">The sequence shown here is derived from an EMBL/GenBank/DDBJ whole genome shotgun (WGS) entry which is preliminary data.</text>
</comment>
<dbReference type="AlphaFoldDB" id="A0A1G2KWA5"/>
<evidence type="ECO:0008006" key="3">
    <source>
        <dbReference type="Google" id="ProtNLM"/>
    </source>
</evidence>
<dbReference type="PANTHER" id="PTHR11669">
    <property type="entry name" value="REPLICATION FACTOR C / DNA POLYMERASE III GAMMA-TAU SUBUNIT"/>
    <property type="match status" value="1"/>
</dbReference>
<reference evidence="1 2" key="1">
    <citation type="journal article" date="2016" name="Nat. Commun.">
        <title>Thousands of microbial genomes shed light on interconnected biogeochemical processes in an aquifer system.</title>
        <authorList>
            <person name="Anantharaman K."/>
            <person name="Brown C.T."/>
            <person name="Hug L.A."/>
            <person name="Sharon I."/>
            <person name="Castelle C.J."/>
            <person name="Probst A.J."/>
            <person name="Thomas B.C."/>
            <person name="Singh A."/>
            <person name="Wilkins M.J."/>
            <person name="Karaoz U."/>
            <person name="Brodie E.L."/>
            <person name="Williams K.H."/>
            <person name="Hubbard S.S."/>
            <person name="Banfield J.F."/>
        </authorList>
    </citation>
    <scope>NUCLEOTIDE SEQUENCE [LARGE SCALE GENOMIC DNA]</scope>
</reference>
<dbReference type="SUPFAM" id="SSF52540">
    <property type="entry name" value="P-loop containing nucleoside triphosphate hydrolases"/>
    <property type="match status" value="1"/>
</dbReference>
<dbReference type="PANTHER" id="PTHR11669:SF8">
    <property type="entry name" value="DNA POLYMERASE III SUBUNIT DELTA"/>
    <property type="match status" value="1"/>
</dbReference>
<proteinExistence type="predicted"/>
<dbReference type="Gene3D" id="3.40.50.300">
    <property type="entry name" value="P-loop containing nucleotide triphosphate hydrolases"/>
    <property type="match status" value="1"/>
</dbReference>
<evidence type="ECO:0000313" key="1">
    <source>
        <dbReference type="EMBL" id="OHA03706.1"/>
    </source>
</evidence>
<sequence length="330" mass="36608">MIFGHERQIAYLRKVLQVSRTGHAYLFSGPDMVGKRTIAMEWVRLFFCKAPDVAAFQSCGTCVPCLAITSQSHPDVIMVSPSRPLVGDPKKEIGIDTVREIKRLASFTPHEGGRRLFLIDEAEFLREESQNSLLKLLEEPALGTVFILITDTPGVLLPTILSRVVPISFTPLSDARMRMVAEQLLNGRHASAKRAIAQDVWKEAEDLSRMAAGRPGFIVRAVTDASFFETEKKAQKLVAELLEEGIVACLLRGEALAKDRDAFRHFSDRFLTCSRRALLQGPGPRVSRALKAALDIRFAALHTNASTRLAADALFLHWHLRDANAARLPS</sequence>
<name>A0A1G2KWA5_9BACT</name>
<dbReference type="Proteomes" id="UP000177811">
    <property type="component" value="Unassembled WGS sequence"/>
</dbReference>
<dbReference type="EMBL" id="MHQL01000010">
    <property type="protein sequence ID" value="OHA03706.1"/>
    <property type="molecule type" value="Genomic_DNA"/>
</dbReference>
<accession>A0A1G2KWA5</accession>
<protein>
    <recommendedName>
        <fullName evidence="3">DNA polymerase III subunit delta</fullName>
    </recommendedName>
</protein>